<protein>
    <submittedName>
        <fullName evidence="1">Uncharacterized protein</fullName>
    </submittedName>
</protein>
<dbReference type="EMBL" id="LAZR01008969">
    <property type="protein sequence ID" value="KKM75494.1"/>
    <property type="molecule type" value="Genomic_DNA"/>
</dbReference>
<name>A0A0F9K0C1_9ZZZZ</name>
<sequence length="108" mass="12471">MCSIEWKSINPGHPWHYAARTRLYYVAGVEWFSEHSDDSDFAIEIHFWYDYVAAIYSAQSTANHQAHGDHVATSSPAAYEQGNAFYLPRFQLDVSPYPRYQCYISIAI</sequence>
<proteinExistence type="predicted"/>
<comment type="caution">
    <text evidence="1">The sequence shown here is derived from an EMBL/GenBank/DDBJ whole genome shotgun (WGS) entry which is preliminary data.</text>
</comment>
<reference evidence="1" key="1">
    <citation type="journal article" date="2015" name="Nature">
        <title>Complex archaea that bridge the gap between prokaryotes and eukaryotes.</title>
        <authorList>
            <person name="Spang A."/>
            <person name="Saw J.H."/>
            <person name="Jorgensen S.L."/>
            <person name="Zaremba-Niedzwiedzka K."/>
            <person name="Martijn J."/>
            <person name="Lind A.E."/>
            <person name="van Eijk R."/>
            <person name="Schleper C."/>
            <person name="Guy L."/>
            <person name="Ettema T.J."/>
        </authorList>
    </citation>
    <scope>NUCLEOTIDE SEQUENCE</scope>
</reference>
<gene>
    <name evidence="1" type="ORF">LCGC14_1389690</name>
</gene>
<evidence type="ECO:0000313" key="1">
    <source>
        <dbReference type="EMBL" id="KKM75494.1"/>
    </source>
</evidence>
<organism evidence="1">
    <name type="scientific">marine sediment metagenome</name>
    <dbReference type="NCBI Taxonomy" id="412755"/>
    <lineage>
        <taxon>unclassified sequences</taxon>
        <taxon>metagenomes</taxon>
        <taxon>ecological metagenomes</taxon>
    </lineage>
</organism>
<dbReference type="AlphaFoldDB" id="A0A0F9K0C1"/>
<accession>A0A0F9K0C1</accession>